<dbReference type="EMBL" id="GBBM01004223">
    <property type="protein sequence ID" value="JAC31195.1"/>
    <property type="molecule type" value="mRNA"/>
</dbReference>
<feature type="signal peptide" evidence="1">
    <location>
        <begin position="1"/>
        <end position="26"/>
    </location>
</feature>
<proteinExistence type="evidence at transcript level"/>
<keyword evidence="1" id="KW-0732">Signal</keyword>
<evidence type="ECO:0000313" key="2">
    <source>
        <dbReference type="EMBL" id="JAC31195.1"/>
    </source>
</evidence>
<reference evidence="2" key="1">
    <citation type="submission" date="2014-03" db="EMBL/GenBank/DDBJ databases">
        <title>The sialotranscriptome of Amblyomma triste, Amblyomma parvum and Amblyomma cajennense ticks, uncovered by 454-based RNA-seq.</title>
        <authorList>
            <person name="Garcia G.R."/>
            <person name="Gardinassi L.G."/>
            <person name="Ribeiro J.M."/>
            <person name="Anatriello E."/>
            <person name="Ferreira B.R."/>
            <person name="Moreira H.N."/>
            <person name="Mafra C."/>
            <person name="Olegario M.M."/>
            <person name="Szabo P.J."/>
            <person name="Miranda-Santos I.K."/>
            <person name="Maruyama S.R."/>
        </authorList>
    </citation>
    <scope>NUCLEOTIDE SEQUENCE</scope>
    <source>
        <strain evidence="2">Mato Grasso do Sul</strain>
        <tissue evidence="2">Salivary glands</tissue>
    </source>
</reference>
<sequence>MAGVSRMLPAACCVVIFAFALVQVHAQESETQLYPTAQLAALESETQFIPTTSRPTGPRCHPVHIPDVMGISKCLNGTLNLCGLNKQTRRSASRALGKCLVASLATKNFLTIILGMLRAGLRFVLRIAFPGSTSVVYPFWQRVKNVFRRRRQPQPSKILFTSRPCNDTIPVYFPDFLRIADCVRPEHFMCSKTGSLDIGSSVVTSVLSMVVCILKKLPFFNVLRLVKDVACNFLTLMIKLFEKTRALKFMVPVTELVQIIMSCRVSSPLPVTAERMLINDNIL</sequence>
<accession>A0A023GEJ4</accession>
<feature type="chain" id="PRO_5001517316" description="Secreted protein" evidence="1">
    <location>
        <begin position="27"/>
        <end position="283"/>
    </location>
</feature>
<evidence type="ECO:0008006" key="3">
    <source>
        <dbReference type="Google" id="ProtNLM"/>
    </source>
</evidence>
<organism evidence="2">
    <name type="scientific">Amblyomma triste</name>
    <name type="common">Neotropical tick</name>
    <dbReference type="NCBI Taxonomy" id="251400"/>
    <lineage>
        <taxon>Eukaryota</taxon>
        <taxon>Metazoa</taxon>
        <taxon>Ecdysozoa</taxon>
        <taxon>Arthropoda</taxon>
        <taxon>Chelicerata</taxon>
        <taxon>Arachnida</taxon>
        <taxon>Acari</taxon>
        <taxon>Parasitiformes</taxon>
        <taxon>Ixodida</taxon>
        <taxon>Ixodoidea</taxon>
        <taxon>Ixodidae</taxon>
        <taxon>Amblyomminae</taxon>
        <taxon>Amblyomma</taxon>
    </lineage>
</organism>
<name>A0A023GEJ4_AMBTT</name>
<evidence type="ECO:0000256" key="1">
    <source>
        <dbReference type="SAM" id="SignalP"/>
    </source>
</evidence>
<dbReference type="AlphaFoldDB" id="A0A023GEJ4"/>
<protein>
    <recommendedName>
        <fullName evidence="3">Secreted protein</fullName>
    </recommendedName>
</protein>